<comment type="subcellular location">
    <subcellularLocation>
        <location evidence="1 12">Membrane</location>
        <topology evidence="1 12">Multi-pass membrane protein</topology>
    </subcellularLocation>
</comment>
<evidence type="ECO:0000256" key="11">
    <source>
        <dbReference type="RuleBase" id="RU004423"/>
    </source>
</evidence>
<keyword evidence="7 12" id="KW-0297">G-protein coupled receptor</keyword>
<dbReference type="AlphaFoldDB" id="A0AAV6ZGG0"/>
<dbReference type="PANTHER" id="PTHR11394:SF47">
    <property type="entry name" value="TASTE RECEPTOR TYPE 2 MEMBER 40"/>
    <property type="match status" value="1"/>
</dbReference>
<sequence>ISVDYVTLIISCVLDIFIIVVNVQDFCVNRRLPLSDQLLLSLSVFGLLHELNEGYLLYINLLLGPYNVYSVQTLHFFTYVNSCTLWLSALLSLHFCLKIVNITQRFYIDLQRRFPMFFPWIIIAFPLGYFFMCLYSSLEINPKCLLNATQQEGISFYMFPRCFWPLLIFMIICVLCAFISLVSTLTIAVSLLGHVRRIQANTEGSRSPNIDAHIQAVKTVTGLLIANILRVTFVSTLALSELKLQWEFILGILIFFSHILSSYFFIKGTKKLHNALTEFLSC</sequence>
<evidence type="ECO:0000256" key="10">
    <source>
        <dbReference type="ARBA" id="ARBA00023224"/>
    </source>
</evidence>
<dbReference type="GO" id="GO:0016020">
    <property type="term" value="C:membrane"/>
    <property type="evidence" value="ECO:0007669"/>
    <property type="project" value="UniProtKB-SubCell"/>
</dbReference>
<reference evidence="14" key="1">
    <citation type="thesis" date="2020" institute="ProQuest LLC" country="789 East Eisenhower Parkway, Ann Arbor, MI, USA">
        <title>Comparative Genomics and Chromosome Evolution.</title>
        <authorList>
            <person name="Mudd A.B."/>
        </authorList>
    </citation>
    <scope>NUCLEOTIDE SEQUENCE</scope>
    <source>
        <strain evidence="14">237g6f4</strain>
        <tissue evidence="14">Blood</tissue>
    </source>
</reference>
<feature type="transmembrane region" description="Helical" evidence="13">
    <location>
        <begin position="6"/>
        <end position="26"/>
    </location>
</feature>
<keyword evidence="6 13" id="KW-1133">Transmembrane helix</keyword>
<feature type="transmembrane region" description="Helical" evidence="13">
    <location>
        <begin position="117"/>
        <end position="138"/>
    </location>
</feature>
<feature type="transmembrane region" description="Helical" evidence="13">
    <location>
        <begin position="166"/>
        <end position="195"/>
    </location>
</feature>
<evidence type="ECO:0000256" key="6">
    <source>
        <dbReference type="ARBA" id="ARBA00022989"/>
    </source>
</evidence>
<feature type="non-terminal residue" evidence="14">
    <location>
        <position position="282"/>
    </location>
</feature>
<name>A0AAV6ZGG0_ENGPU</name>
<feature type="transmembrane region" description="Helical" evidence="13">
    <location>
        <begin position="246"/>
        <end position="266"/>
    </location>
</feature>
<feature type="transmembrane region" description="Helical" evidence="13">
    <location>
        <begin position="79"/>
        <end position="97"/>
    </location>
</feature>
<feature type="transmembrane region" description="Helical" evidence="13">
    <location>
        <begin position="216"/>
        <end position="240"/>
    </location>
</feature>
<comment type="similarity">
    <text evidence="2 11">Belongs to the G-protein coupled receptor T2R family.</text>
</comment>
<protein>
    <recommendedName>
        <fullName evidence="12">Taste receptor type 2</fullName>
    </recommendedName>
</protein>
<gene>
    <name evidence="14" type="ORF">GDO81_018774</name>
</gene>
<keyword evidence="15" id="KW-1185">Reference proteome</keyword>
<evidence type="ECO:0000256" key="1">
    <source>
        <dbReference type="ARBA" id="ARBA00004141"/>
    </source>
</evidence>
<evidence type="ECO:0000256" key="7">
    <source>
        <dbReference type="ARBA" id="ARBA00023040"/>
    </source>
</evidence>
<keyword evidence="8 12" id="KW-0472">Membrane</keyword>
<feature type="transmembrane region" description="Helical" evidence="13">
    <location>
        <begin position="38"/>
        <end position="59"/>
    </location>
</feature>
<comment type="caution">
    <text evidence="14">The sequence shown here is derived from an EMBL/GenBank/DDBJ whole genome shotgun (WGS) entry which is preliminary data.</text>
</comment>
<keyword evidence="9 12" id="KW-0675">Receptor</keyword>
<evidence type="ECO:0000256" key="2">
    <source>
        <dbReference type="ARBA" id="ARBA00007376"/>
    </source>
</evidence>
<keyword evidence="5 12" id="KW-0812">Transmembrane</keyword>
<dbReference type="Pfam" id="PF05296">
    <property type="entry name" value="TAS2R"/>
    <property type="match status" value="1"/>
</dbReference>
<evidence type="ECO:0000256" key="4">
    <source>
        <dbReference type="ARBA" id="ARBA00022606"/>
    </source>
</evidence>
<evidence type="ECO:0000313" key="14">
    <source>
        <dbReference type="EMBL" id="KAG8546500.1"/>
    </source>
</evidence>
<evidence type="ECO:0000256" key="5">
    <source>
        <dbReference type="ARBA" id="ARBA00022692"/>
    </source>
</evidence>
<evidence type="ECO:0000256" key="12">
    <source>
        <dbReference type="RuleBase" id="RU004424"/>
    </source>
</evidence>
<dbReference type="InterPro" id="IPR007960">
    <property type="entry name" value="TAS2R"/>
</dbReference>
<keyword evidence="3 12" id="KW-0919">Taste</keyword>
<dbReference type="Proteomes" id="UP000824782">
    <property type="component" value="Unassembled WGS sequence"/>
</dbReference>
<organism evidence="14 15">
    <name type="scientific">Engystomops pustulosus</name>
    <name type="common">Tungara frog</name>
    <name type="synonym">Physalaemus pustulosus</name>
    <dbReference type="NCBI Taxonomy" id="76066"/>
    <lineage>
        <taxon>Eukaryota</taxon>
        <taxon>Metazoa</taxon>
        <taxon>Chordata</taxon>
        <taxon>Craniata</taxon>
        <taxon>Vertebrata</taxon>
        <taxon>Euteleostomi</taxon>
        <taxon>Amphibia</taxon>
        <taxon>Batrachia</taxon>
        <taxon>Anura</taxon>
        <taxon>Neobatrachia</taxon>
        <taxon>Hyloidea</taxon>
        <taxon>Leptodactylidae</taxon>
        <taxon>Leiuperinae</taxon>
        <taxon>Engystomops</taxon>
    </lineage>
</organism>
<dbReference type="GO" id="GO:0004930">
    <property type="term" value="F:G protein-coupled receptor activity"/>
    <property type="evidence" value="ECO:0007669"/>
    <property type="project" value="UniProtKB-KW"/>
</dbReference>
<accession>A0AAV6ZGG0</accession>
<evidence type="ECO:0000256" key="9">
    <source>
        <dbReference type="ARBA" id="ARBA00023170"/>
    </source>
</evidence>
<proteinExistence type="inferred from homology"/>
<evidence type="ECO:0000256" key="3">
    <source>
        <dbReference type="ARBA" id="ARBA00022480"/>
    </source>
</evidence>
<dbReference type="EMBL" id="WNYA01001056">
    <property type="protein sequence ID" value="KAG8546500.1"/>
    <property type="molecule type" value="Genomic_DNA"/>
</dbReference>
<feature type="non-terminal residue" evidence="14">
    <location>
        <position position="1"/>
    </location>
</feature>
<keyword evidence="4 12" id="KW-0716">Sensory transduction</keyword>
<evidence type="ECO:0000256" key="8">
    <source>
        <dbReference type="ARBA" id="ARBA00023136"/>
    </source>
</evidence>
<keyword evidence="10 12" id="KW-0807">Transducer</keyword>
<evidence type="ECO:0000256" key="13">
    <source>
        <dbReference type="SAM" id="Phobius"/>
    </source>
</evidence>
<evidence type="ECO:0000313" key="15">
    <source>
        <dbReference type="Proteomes" id="UP000824782"/>
    </source>
</evidence>
<dbReference type="PANTHER" id="PTHR11394">
    <property type="entry name" value="TASTE RECEPTOR TYPE 2"/>
    <property type="match status" value="1"/>
</dbReference>
<dbReference type="GO" id="GO:0033038">
    <property type="term" value="F:bitter taste receptor activity"/>
    <property type="evidence" value="ECO:0007669"/>
    <property type="project" value="InterPro"/>
</dbReference>